<dbReference type="InterPro" id="IPR000792">
    <property type="entry name" value="Tscrpt_reg_LuxR_C"/>
</dbReference>
<dbReference type="GO" id="GO:0003677">
    <property type="term" value="F:DNA binding"/>
    <property type="evidence" value="ECO:0007669"/>
    <property type="project" value="UniProtKB-KW"/>
</dbReference>
<keyword evidence="1" id="KW-0238">DNA-binding</keyword>
<evidence type="ECO:0000256" key="2">
    <source>
        <dbReference type="PROSITE-ProRule" id="PRU00169"/>
    </source>
</evidence>
<proteinExistence type="predicted"/>
<feature type="domain" description="HTH luxR-type" evidence="3">
    <location>
        <begin position="141"/>
        <end position="206"/>
    </location>
</feature>
<dbReference type="InterPro" id="IPR016032">
    <property type="entry name" value="Sig_transdc_resp-reg_C-effctor"/>
</dbReference>
<dbReference type="SUPFAM" id="SSF52172">
    <property type="entry name" value="CheY-like"/>
    <property type="match status" value="1"/>
</dbReference>
<dbReference type="PROSITE" id="PS50110">
    <property type="entry name" value="RESPONSE_REGULATORY"/>
    <property type="match status" value="1"/>
</dbReference>
<dbReference type="GO" id="GO:0006355">
    <property type="term" value="P:regulation of DNA-templated transcription"/>
    <property type="evidence" value="ECO:0007669"/>
    <property type="project" value="InterPro"/>
</dbReference>
<keyword evidence="2" id="KW-0597">Phosphoprotein</keyword>
<dbReference type="CDD" id="cd06170">
    <property type="entry name" value="LuxR_C_like"/>
    <property type="match status" value="1"/>
</dbReference>
<evidence type="ECO:0000313" key="6">
    <source>
        <dbReference type="Proteomes" id="UP000190961"/>
    </source>
</evidence>
<reference evidence="5 6" key="1">
    <citation type="submission" date="2017-02" db="EMBL/GenBank/DDBJ databases">
        <authorList>
            <person name="Peterson S.W."/>
        </authorList>
    </citation>
    <scope>NUCLEOTIDE SEQUENCE [LARGE SCALE GENOMIC DNA]</scope>
    <source>
        <strain evidence="5 6">DSM 25262</strain>
    </source>
</reference>
<name>A0A1T5LNL2_9BACT</name>
<sequence>MAKLKKRIVVIEEDDKLRDGIAFTIEHVGNYTLVNTYKFFNDALKNIHRDCPGIIIIDIAVSDIQNLDAIRALSSKFPCQVVVFTTIDAPQIVTEALSLGISGYILKNISLSGFIQYLDIISNGGAVLSPSITKIVLDFFHLNPYTPLSHRETDVLRLISQGKTYSEIALELNIATETSKTHIKNIYKKLNVNSKSEAVRKALNDKLIPVGVD</sequence>
<dbReference type="SMART" id="SM00421">
    <property type="entry name" value="HTH_LUXR"/>
    <property type="match status" value="1"/>
</dbReference>
<dbReference type="SMART" id="SM00448">
    <property type="entry name" value="REC"/>
    <property type="match status" value="1"/>
</dbReference>
<dbReference type="EMBL" id="FUZU01000002">
    <property type="protein sequence ID" value="SKC77514.1"/>
    <property type="molecule type" value="Genomic_DNA"/>
</dbReference>
<dbReference type="Gene3D" id="3.40.50.2300">
    <property type="match status" value="1"/>
</dbReference>
<feature type="domain" description="Response regulatory" evidence="4">
    <location>
        <begin position="7"/>
        <end position="122"/>
    </location>
</feature>
<dbReference type="Proteomes" id="UP000190961">
    <property type="component" value="Unassembled WGS sequence"/>
</dbReference>
<dbReference type="STRING" id="688867.SAMN05660236_3597"/>
<evidence type="ECO:0000259" key="4">
    <source>
        <dbReference type="PROSITE" id="PS50110"/>
    </source>
</evidence>
<dbReference type="PRINTS" id="PR00038">
    <property type="entry name" value="HTHLUXR"/>
</dbReference>
<evidence type="ECO:0000259" key="3">
    <source>
        <dbReference type="PROSITE" id="PS50043"/>
    </source>
</evidence>
<gene>
    <name evidence="5" type="ORF">SAMN05660236_3597</name>
</gene>
<protein>
    <submittedName>
        <fullName evidence="5">Two component transcriptional regulator, LuxR family</fullName>
    </submittedName>
</protein>
<evidence type="ECO:0000256" key="1">
    <source>
        <dbReference type="ARBA" id="ARBA00023125"/>
    </source>
</evidence>
<keyword evidence="6" id="KW-1185">Reference proteome</keyword>
<dbReference type="RefSeq" id="WP_079688107.1">
    <property type="nucleotide sequence ID" value="NZ_FUZU01000002.1"/>
</dbReference>
<dbReference type="Pfam" id="PF00196">
    <property type="entry name" value="GerE"/>
    <property type="match status" value="1"/>
</dbReference>
<evidence type="ECO:0000313" key="5">
    <source>
        <dbReference type="EMBL" id="SKC77514.1"/>
    </source>
</evidence>
<dbReference type="PROSITE" id="PS50043">
    <property type="entry name" value="HTH_LUXR_2"/>
    <property type="match status" value="1"/>
</dbReference>
<dbReference type="PANTHER" id="PTHR43214:SF43">
    <property type="entry name" value="TWO-COMPONENT RESPONSE REGULATOR"/>
    <property type="match status" value="1"/>
</dbReference>
<dbReference type="PANTHER" id="PTHR43214">
    <property type="entry name" value="TWO-COMPONENT RESPONSE REGULATOR"/>
    <property type="match status" value="1"/>
</dbReference>
<dbReference type="GO" id="GO:0000160">
    <property type="term" value="P:phosphorelay signal transduction system"/>
    <property type="evidence" value="ECO:0007669"/>
    <property type="project" value="InterPro"/>
</dbReference>
<dbReference type="Pfam" id="PF00072">
    <property type="entry name" value="Response_reg"/>
    <property type="match status" value="1"/>
</dbReference>
<dbReference type="OrthoDB" id="1727128at2"/>
<dbReference type="InterPro" id="IPR039420">
    <property type="entry name" value="WalR-like"/>
</dbReference>
<accession>A0A1T5LNL2</accession>
<dbReference type="InterPro" id="IPR001789">
    <property type="entry name" value="Sig_transdc_resp-reg_receiver"/>
</dbReference>
<feature type="modified residue" description="4-aspartylphosphate" evidence="2">
    <location>
        <position position="58"/>
    </location>
</feature>
<dbReference type="AlphaFoldDB" id="A0A1T5LNL2"/>
<organism evidence="5 6">
    <name type="scientific">Ohtaekwangia koreensis</name>
    <dbReference type="NCBI Taxonomy" id="688867"/>
    <lineage>
        <taxon>Bacteria</taxon>
        <taxon>Pseudomonadati</taxon>
        <taxon>Bacteroidota</taxon>
        <taxon>Cytophagia</taxon>
        <taxon>Cytophagales</taxon>
        <taxon>Fulvivirgaceae</taxon>
        <taxon>Ohtaekwangia</taxon>
    </lineage>
</organism>
<dbReference type="InterPro" id="IPR011006">
    <property type="entry name" value="CheY-like_superfamily"/>
</dbReference>
<dbReference type="SUPFAM" id="SSF46894">
    <property type="entry name" value="C-terminal effector domain of the bipartite response regulators"/>
    <property type="match status" value="1"/>
</dbReference>